<feature type="compositionally biased region" description="Basic and acidic residues" evidence="1">
    <location>
        <begin position="44"/>
        <end position="57"/>
    </location>
</feature>
<evidence type="ECO:0000313" key="2">
    <source>
        <dbReference type="EMBL" id="BAD10297.1"/>
    </source>
</evidence>
<dbReference type="Proteomes" id="UP000000763">
    <property type="component" value="Chromosome 8"/>
</dbReference>
<dbReference type="AlphaFoldDB" id="Q6Z221"/>
<evidence type="ECO:0000313" key="3">
    <source>
        <dbReference type="Proteomes" id="UP000000763"/>
    </source>
</evidence>
<reference evidence="3" key="2">
    <citation type="journal article" date="2008" name="Nucleic Acids Res.">
        <title>The rice annotation project database (RAP-DB): 2008 update.</title>
        <authorList>
            <consortium name="The rice annotation project (RAP)"/>
        </authorList>
    </citation>
    <scope>GENOME REANNOTATION</scope>
    <source>
        <strain evidence="3">cv. Nipponbare</strain>
    </source>
</reference>
<feature type="compositionally biased region" description="Polar residues" evidence="1">
    <location>
        <begin position="32"/>
        <end position="43"/>
    </location>
</feature>
<reference evidence="3" key="1">
    <citation type="journal article" date="2005" name="Nature">
        <title>The map-based sequence of the rice genome.</title>
        <authorList>
            <consortium name="International rice genome sequencing project (IRGSP)"/>
            <person name="Matsumoto T."/>
            <person name="Wu J."/>
            <person name="Kanamori H."/>
            <person name="Katayose Y."/>
            <person name="Fujisawa M."/>
            <person name="Namiki N."/>
            <person name="Mizuno H."/>
            <person name="Yamamoto K."/>
            <person name="Antonio B.A."/>
            <person name="Baba T."/>
            <person name="Sakata K."/>
            <person name="Nagamura Y."/>
            <person name="Aoki H."/>
            <person name="Arikawa K."/>
            <person name="Arita K."/>
            <person name="Bito T."/>
            <person name="Chiden Y."/>
            <person name="Fujitsuka N."/>
            <person name="Fukunaka R."/>
            <person name="Hamada M."/>
            <person name="Harada C."/>
            <person name="Hayashi A."/>
            <person name="Hijishita S."/>
            <person name="Honda M."/>
            <person name="Hosokawa S."/>
            <person name="Ichikawa Y."/>
            <person name="Idonuma A."/>
            <person name="Iijima M."/>
            <person name="Ikeda M."/>
            <person name="Ikeno M."/>
            <person name="Ito K."/>
            <person name="Ito S."/>
            <person name="Ito T."/>
            <person name="Ito Y."/>
            <person name="Ito Y."/>
            <person name="Iwabuchi A."/>
            <person name="Kamiya K."/>
            <person name="Karasawa W."/>
            <person name="Kurita K."/>
            <person name="Katagiri S."/>
            <person name="Kikuta A."/>
            <person name="Kobayashi H."/>
            <person name="Kobayashi N."/>
            <person name="Machita K."/>
            <person name="Maehara T."/>
            <person name="Masukawa M."/>
            <person name="Mizubayashi T."/>
            <person name="Mukai Y."/>
            <person name="Nagasaki H."/>
            <person name="Nagata Y."/>
            <person name="Naito S."/>
            <person name="Nakashima M."/>
            <person name="Nakama Y."/>
            <person name="Nakamichi Y."/>
            <person name="Nakamura M."/>
            <person name="Meguro A."/>
            <person name="Negishi M."/>
            <person name="Ohta I."/>
            <person name="Ohta T."/>
            <person name="Okamoto M."/>
            <person name="Ono N."/>
            <person name="Saji S."/>
            <person name="Sakaguchi M."/>
            <person name="Sakai K."/>
            <person name="Shibata M."/>
            <person name="Shimokawa T."/>
            <person name="Song J."/>
            <person name="Takazaki Y."/>
            <person name="Terasawa K."/>
            <person name="Tsugane M."/>
            <person name="Tsuji K."/>
            <person name="Ueda S."/>
            <person name="Waki K."/>
            <person name="Yamagata H."/>
            <person name="Yamamoto M."/>
            <person name="Yamamoto S."/>
            <person name="Yamane H."/>
            <person name="Yoshiki S."/>
            <person name="Yoshihara R."/>
            <person name="Yukawa K."/>
            <person name="Zhong H."/>
            <person name="Yano M."/>
            <person name="Yuan Q."/>
            <person name="Ouyang S."/>
            <person name="Liu J."/>
            <person name="Jones K.M."/>
            <person name="Gansberger K."/>
            <person name="Moffat K."/>
            <person name="Hill J."/>
            <person name="Bera J."/>
            <person name="Fadrosh D."/>
            <person name="Jin S."/>
            <person name="Johri S."/>
            <person name="Kim M."/>
            <person name="Overton L."/>
            <person name="Reardon M."/>
            <person name="Tsitrin T."/>
            <person name="Vuong H."/>
            <person name="Weaver B."/>
            <person name="Ciecko A."/>
            <person name="Tallon L."/>
            <person name="Jackson J."/>
            <person name="Pai G."/>
            <person name="Aken S.V."/>
            <person name="Utterback T."/>
            <person name="Reidmuller S."/>
            <person name="Feldblyum T."/>
            <person name="Hsiao J."/>
            <person name="Zismann V."/>
            <person name="Iobst S."/>
            <person name="de Vazeille A.R."/>
            <person name="Buell C.R."/>
            <person name="Ying K."/>
            <person name="Li Y."/>
            <person name="Lu T."/>
            <person name="Huang Y."/>
            <person name="Zhao Q."/>
            <person name="Feng Q."/>
            <person name="Zhang L."/>
            <person name="Zhu J."/>
            <person name="Weng Q."/>
            <person name="Mu J."/>
            <person name="Lu Y."/>
            <person name="Fan D."/>
            <person name="Liu Y."/>
            <person name="Guan J."/>
            <person name="Zhang Y."/>
            <person name="Yu S."/>
            <person name="Liu X."/>
            <person name="Zhang Y."/>
            <person name="Hong G."/>
            <person name="Han B."/>
            <person name="Choisne N."/>
            <person name="Demange N."/>
            <person name="Orjeda G."/>
            <person name="Samain S."/>
            <person name="Cattolico L."/>
            <person name="Pelletier E."/>
            <person name="Couloux A."/>
            <person name="Segurens B."/>
            <person name="Wincker P."/>
            <person name="D'Hont A."/>
            <person name="Scarpelli C."/>
            <person name="Weissenbach J."/>
            <person name="Salanoubat M."/>
            <person name="Quetier F."/>
            <person name="Yu Y."/>
            <person name="Kim H.R."/>
            <person name="Rambo T."/>
            <person name="Currie J."/>
            <person name="Collura K."/>
            <person name="Luo M."/>
            <person name="Yang T."/>
            <person name="Ammiraju J.S.S."/>
            <person name="Engler F."/>
            <person name="Soderlund C."/>
            <person name="Wing R.A."/>
            <person name="Palmer L.E."/>
            <person name="de la Bastide M."/>
            <person name="Spiegel L."/>
            <person name="Nascimento L."/>
            <person name="Zutavern T."/>
            <person name="O'Shaughnessy A."/>
            <person name="Dike S."/>
            <person name="Dedhia N."/>
            <person name="Preston R."/>
            <person name="Balija V."/>
            <person name="McCombie W.R."/>
            <person name="Chow T."/>
            <person name="Chen H."/>
            <person name="Chung M."/>
            <person name="Chen C."/>
            <person name="Shaw J."/>
            <person name="Wu H."/>
            <person name="Hsiao K."/>
            <person name="Chao Y."/>
            <person name="Chu M."/>
            <person name="Cheng C."/>
            <person name="Hour A."/>
            <person name="Lee P."/>
            <person name="Lin S."/>
            <person name="Lin Y."/>
            <person name="Liou J."/>
            <person name="Liu S."/>
            <person name="Hsing Y."/>
            <person name="Raghuvanshi S."/>
            <person name="Mohanty A."/>
            <person name="Bharti A.K."/>
            <person name="Gaur A."/>
            <person name="Gupta V."/>
            <person name="Kumar D."/>
            <person name="Ravi V."/>
            <person name="Vij S."/>
            <person name="Kapur A."/>
            <person name="Khurana P."/>
            <person name="Khurana P."/>
            <person name="Khurana J.P."/>
            <person name="Tyagi A.K."/>
            <person name="Gaikwad K."/>
            <person name="Singh A."/>
            <person name="Dalal V."/>
            <person name="Srivastava S."/>
            <person name="Dixit A."/>
            <person name="Pal A.K."/>
            <person name="Ghazi I.A."/>
            <person name="Yadav M."/>
            <person name="Pandit A."/>
            <person name="Bhargava A."/>
            <person name="Sureshbabu K."/>
            <person name="Batra K."/>
            <person name="Sharma T.R."/>
            <person name="Mohapatra T."/>
            <person name="Singh N.K."/>
            <person name="Messing J."/>
            <person name="Nelson A.B."/>
            <person name="Fuks G."/>
            <person name="Kavchok S."/>
            <person name="Keizer G."/>
            <person name="Linton E."/>
            <person name="Llaca V."/>
            <person name="Song R."/>
            <person name="Tanyolac B."/>
            <person name="Young S."/>
            <person name="Ho-Il K."/>
            <person name="Hahn J.H."/>
            <person name="Sangsakoo G."/>
            <person name="Vanavichit A."/>
            <person name="de Mattos Luiz.A.T."/>
            <person name="Zimmer P.D."/>
            <person name="Malone G."/>
            <person name="Dellagostin O."/>
            <person name="de Oliveira A.C."/>
            <person name="Bevan M."/>
            <person name="Bancroft I."/>
            <person name="Minx P."/>
            <person name="Cordum H."/>
            <person name="Wilson R."/>
            <person name="Cheng Z."/>
            <person name="Jin W."/>
            <person name="Jiang J."/>
            <person name="Leong S.A."/>
            <person name="Iwama H."/>
            <person name="Gojobori T."/>
            <person name="Itoh T."/>
            <person name="Niimura Y."/>
            <person name="Fujii Y."/>
            <person name="Habara T."/>
            <person name="Sakai H."/>
            <person name="Sato Y."/>
            <person name="Wilson G."/>
            <person name="Kumar K."/>
            <person name="McCouch S."/>
            <person name="Juretic N."/>
            <person name="Hoen D."/>
            <person name="Wright S."/>
            <person name="Bruskiewich R."/>
            <person name="Bureau T."/>
            <person name="Miyao A."/>
            <person name="Hirochika H."/>
            <person name="Nishikawa T."/>
            <person name="Kadowaki K."/>
            <person name="Sugiura M."/>
            <person name="Burr B."/>
            <person name="Sasaki T."/>
        </authorList>
    </citation>
    <scope>NUCLEOTIDE SEQUENCE [LARGE SCALE GENOMIC DNA]</scope>
    <source>
        <strain evidence="3">cv. Nipponbare</strain>
    </source>
</reference>
<feature type="region of interest" description="Disordered" evidence="1">
    <location>
        <begin position="12"/>
        <end position="100"/>
    </location>
</feature>
<evidence type="ECO:0000256" key="1">
    <source>
        <dbReference type="SAM" id="MobiDB-lite"/>
    </source>
</evidence>
<accession>Q6Z221</accession>
<sequence>MAEWMVWNRLSSNSAKPRVRDSTLLPARRTSHSSVTAECSLSTHPERKEATGREYRARTVATMAGSTSPRSHSKLSPGEVSQRRRHAPETAEVRTASRMPRRATMFSRISDGRQSRLGCAADPGGDGGRSLRRGGEPSIFYRTLLLEVVELGLRRPATQSEKKPVMAIVDGPQSITKAEAYGPYRLKPL</sequence>
<name>Q6Z221_ORYSJ</name>
<protein>
    <submittedName>
        <fullName evidence="2">Uncharacterized protein</fullName>
    </submittedName>
</protein>
<feature type="region of interest" description="Disordered" evidence="1">
    <location>
        <begin position="113"/>
        <end position="133"/>
    </location>
</feature>
<gene>
    <name evidence="2" type="primary">B1111C03.9</name>
</gene>
<proteinExistence type="predicted"/>
<dbReference type="EMBL" id="AP005405">
    <property type="protein sequence ID" value="BAD10297.1"/>
    <property type="molecule type" value="Genomic_DNA"/>
</dbReference>
<organism evidence="2 3">
    <name type="scientific">Oryza sativa subsp. japonica</name>
    <name type="common">Rice</name>
    <dbReference type="NCBI Taxonomy" id="39947"/>
    <lineage>
        <taxon>Eukaryota</taxon>
        <taxon>Viridiplantae</taxon>
        <taxon>Streptophyta</taxon>
        <taxon>Embryophyta</taxon>
        <taxon>Tracheophyta</taxon>
        <taxon>Spermatophyta</taxon>
        <taxon>Magnoliopsida</taxon>
        <taxon>Liliopsida</taxon>
        <taxon>Poales</taxon>
        <taxon>Poaceae</taxon>
        <taxon>BOP clade</taxon>
        <taxon>Oryzoideae</taxon>
        <taxon>Oryzeae</taxon>
        <taxon>Oryzinae</taxon>
        <taxon>Oryza</taxon>
        <taxon>Oryza sativa</taxon>
    </lineage>
</organism>